<dbReference type="AlphaFoldDB" id="A0A0B0DDM2"/>
<dbReference type="EMBL" id="JROM01000058">
    <property type="protein sequence ID" value="KHE73379.1"/>
    <property type="molecule type" value="Genomic_DNA"/>
</dbReference>
<organism evidence="1 2">
    <name type="scientific">Kocuria marina</name>
    <dbReference type="NCBI Taxonomy" id="223184"/>
    <lineage>
        <taxon>Bacteria</taxon>
        <taxon>Bacillati</taxon>
        <taxon>Actinomycetota</taxon>
        <taxon>Actinomycetes</taxon>
        <taxon>Micrococcales</taxon>
        <taxon>Micrococcaceae</taxon>
        <taxon>Kocuria</taxon>
    </lineage>
</organism>
<name>A0A0B0DDM2_9MICC</name>
<comment type="caution">
    <text evidence="1">The sequence shown here is derived from an EMBL/GenBank/DDBJ whole genome shotgun (WGS) entry which is preliminary data.</text>
</comment>
<dbReference type="Proteomes" id="UP000030664">
    <property type="component" value="Unassembled WGS sequence"/>
</dbReference>
<sequence length="135" mass="15512">MLRLFQRMKRGYPLLLLGRRGLLPRCRVVQLHDLADLLPLRAADRYHLGLLLLQLTHRDHRAFTPPRLTAPRRRLQTVLQLQPGARALGRTPVVAPVPHRPLVTDPAHHHMHMVISVADHHARVLLETYGMRDVS</sequence>
<protein>
    <submittedName>
        <fullName evidence="1">Uncharacterized protein</fullName>
    </submittedName>
</protein>
<gene>
    <name evidence="1" type="ORF">AS25_12590</name>
</gene>
<accession>A0A0B0DDM2</accession>
<evidence type="ECO:0000313" key="2">
    <source>
        <dbReference type="Proteomes" id="UP000030664"/>
    </source>
</evidence>
<evidence type="ECO:0000313" key="1">
    <source>
        <dbReference type="EMBL" id="KHE73379.1"/>
    </source>
</evidence>
<proteinExistence type="predicted"/>
<reference evidence="1 2" key="1">
    <citation type="submission" date="2014-09" db="EMBL/GenBank/DDBJ databases">
        <title>High-quality draft genome sequence of Kocuria marina SO9-6, an actinobacterium isolated from a copper mine.</title>
        <authorList>
            <person name="Castro D.B."/>
            <person name="Pereira L.B."/>
            <person name="Silva M.V."/>
            <person name="Silva B.P."/>
            <person name="Zanardi B.R."/>
            <person name="Carlos C."/>
            <person name="Belgini D.R."/>
            <person name="Limache E.G."/>
            <person name="Lacerda G.V."/>
            <person name="Nery M.B."/>
            <person name="Gomes M.B."/>
            <person name="Souza S."/>
            <person name="Silva T.M."/>
            <person name="Rodrigues V.D."/>
            <person name="Paulino L.C."/>
            <person name="Vicentini R."/>
            <person name="Ferraz L.F."/>
            <person name="Ottoboni L.M."/>
        </authorList>
    </citation>
    <scope>NUCLEOTIDE SEQUENCE [LARGE SCALE GENOMIC DNA]</scope>
    <source>
        <strain evidence="1 2">SO9-6</strain>
    </source>
</reference>